<sequence length="716" mass="78928">MSSKFRWVVASLLCGFLIGQFVRERTVVTVVLFASLFYLMRGDVYSTSRLRLRLRRSALPELFLCEEKTSEESEKVVKEGMAEIIVLDDDESQEQRMPTQLTLTQEQRNRIAQQKEMALARRLAKEAQNTQKSLLEGVSAPAANLSSIGKSDYAQGVGETAPEALTSGSSAIYSDSIRGVKRGNRVTDEQIDELAVEHGWVSVRKRPVPGQSFGQVASYPTSTRGWSPGMGSAPDTNQPPSETSEDAADKVNEGVQTAKLDWQKPKPKIKLSKQQLKVLKAISIGDSVFLTGSAGTGKSFVLEFAIRVLKAKYGASSVYVTASTGLAACALGGTTVHSFAGVGLGTGNKESLVDKVKSRRESRTRWQSAKALVVDEISMIDGEFFDKLDYVGRIVRKDSRPFGGIQLVVTGDFYQLPPVNPENPVKYFAFEAECWNRCFHLQVELLHVFRQADEEFVALLNEIRRGGCSSEHEEKLRKCSGPVDQSSGIALTRLYPRKVDVSRENEQNLRALNQPTVMFIAKDEARTEFAKRQLDNVRVEAIVALSVGAQVMLAKNLETSVGLVNGARGVVVGFSTPDDPRASEVNKAHLSVNPTGSWPLVKFACDNVERLVAPESWSILEGDLEVAKRTQVPLSLAWALSVHKCQGMTLDRVETDLSRAFDYGMVYVALSRVKSLQGLKLTGFDPTKIRVHPKVAHFYENLETGTEAPREIDLDD</sequence>
<dbReference type="HAMAP" id="MF_03176">
    <property type="entry name" value="PIF1"/>
    <property type="match status" value="1"/>
</dbReference>
<evidence type="ECO:0000256" key="6">
    <source>
        <dbReference type="ARBA" id="ARBA00023125"/>
    </source>
</evidence>
<keyword evidence="4 12" id="KW-0347">Helicase</keyword>
<evidence type="ECO:0000259" key="14">
    <source>
        <dbReference type="Pfam" id="PF05970"/>
    </source>
</evidence>
<comment type="function">
    <text evidence="12">DNA-dependent ATPase and 5'-3' DNA helicase required for the maintenance of both mitochondrial and nuclear genome stability.</text>
</comment>
<dbReference type="CDD" id="cd18809">
    <property type="entry name" value="SF1_C_RecD"/>
    <property type="match status" value="1"/>
</dbReference>
<feature type="region of interest" description="Disordered" evidence="13">
    <location>
        <begin position="212"/>
        <end position="249"/>
    </location>
</feature>
<evidence type="ECO:0000256" key="10">
    <source>
        <dbReference type="ARBA" id="ARBA00023235"/>
    </source>
</evidence>
<reference evidence="17 18" key="1">
    <citation type="submission" date="2016-03" db="EMBL/GenBank/DDBJ databases">
        <title>Mechanisms controlling the formation of the plant cell surface in tip-growing cells are functionally conserved among land plants.</title>
        <authorList>
            <person name="Honkanen S."/>
            <person name="Jones V.A."/>
            <person name="Morieri G."/>
            <person name="Champion C."/>
            <person name="Hetherington A.J."/>
            <person name="Kelly S."/>
            <person name="Saint-Marcoux D."/>
            <person name="Proust H."/>
            <person name="Prescott H."/>
            <person name="Dolan L."/>
        </authorList>
    </citation>
    <scope>NUCLEOTIDE SEQUENCE [LARGE SCALE GENOMIC DNA]</scope>
    <source>
        <strain evidence="18">cv. Tak-1 and cv. Tak-2</strain>
        <tissue evidence="17">Whole gametophyte</tissue>
    </source>
</reference>
<dbReference type="EC" id="5.6.2.3" evidence="12"/>
<feature type="binding site" evidence="12">
    <location>
        <begin position="292"/>
        <end position="299"/>
    </location>
    <ligand>
        <name>ATP</name>
        <dbReference type="ChEBI" id="CHEBI:30616"/>
    </ligand>
</feature>
<protein>
    <recommendedName>
        <fullName evidence="12">ATP-dependent DNA helicase PIF1</fullName>
        <ecNumber evidence="12">5.6.2.3</ecNumber>
    </recommendedName>
    <alternativeName>
        <fullName evidence="12">DNA 5'-3' helicase PIF1</fullName>
    </alternativeName>
    <alternativeName>
        <fullName evidence="12">DNA repair and recombination helicase PIF1</fullName>
    </alternativeName>
</protein>
<dbReference type="GO" id="GO:0005524">
    <property type="term" value="F:ATP binding"/>
    <property type="evidence" value="ECO:0007669"/>
    <property type="project" value="UniProtKB-UniRule"/>
</dbReference>
<evidence type="ECO:0000256" key="1">
    <source>
        <dbReference type="ARBA" id="ARBA00022741"/>
    </source>
</evidence>
<evidence type="ECO:0000256" key="5">
    <source>
        <dbReference type="ARBA" id="ARBA00022840"/>
    </source>
</evidence>
<evidence type="ECO:0000256" key="8">
    <source>
        <dbReference type="ARBA" id="ARBA00023172"/>
    </source>
</evidence>
<keyword evidence="10 12" id="KW-0413">Isomerase</keyword>
<dbReference type="GO" id="GO:0006310">
    <property type="term" value="P:DNA recombination"/>
    <property type="evidence" value="ECO:0007669"/>
    <property type="project" value="UniProtKB-UniRule"/>
</dbReference>
<evidence type="ECO:0000313" key="16">
    <source>
        <dbReference type="EMBL" id="BBN10039.1"/>
    </source>
</evidence>
<dbReference type="CDD" id="cd18037">
    <property type="entry name" value="DEXSc_Pif1_like"/>
    <property type="match status" value="1"/>
</dbReference>
<proteinExistence type="inferred from homology"/>
<dbReference type="InterPro" id="IPR048293">
    <property type="entry name" value="PIF1_RRM3_pfh1"/>
</dbReference>
<dbReference type="GO" id="GO:0016787">
    <property type="term" value="F:hydrolase activity"/>
    <property type="evidence" value="ECO:0007669"/>
    <property type="project" value="UniProtKB-KW"/>
</dbReference>
<comment type="catalytic activity">
    <reaction evidence="12">
        <text>ATP + H2O = ADP + phosphate + H(+)</text>
        <dbReference type="Rhea" id="RHEA:13065"/>
        <dbReference type="ChEBI" id="CHEBI:15377"/>
        <dbReference type="ChEBI" id="CHEBI:15378"/>
        <dbReference type="ChEBI" id="CHEBI:30616"/>
        <dbReference type="ChEBI" id="CHEBI:43474"/>
        <dbReference type="ChEBI" id="CHEBI:456216"/>
        <dbReference type="EC" id="5.6.2.3"/>
    </reaction>
</comment>
<keyword evidence="8 12" id="KW-0233">DNA recombination</keyword>
<feature type="domain" description="DNA helicase Pif1-like 2B" evidence="15">
    <location>
        <begin position="543"/>
        <end position="574"/>
    </location>
</feature>
<evidence type="ECO:0000256" key="13">
    <source>
        <dbReference type="SAM" id="MobiDB-lite"/>
    </source>
</evidence>
<dbReference type="GO" id="GO:0005739">
    <property type="term" value="C:mitochondrion"/>
    <property type="evidence" value="ECO:0007669"/>
    <property type="project" value="UniProtKB-SubCell"/>
</dbReference>
<name>A0A176WBE3_MARPO</name>
<evidence type="ECO:0000256" key="12">
    <source>
        <dbReference type="HAMAP-Rule" id="MF_03176"/>
    </source>
</evidence>
<reference evidence="16" key="2">
    <citation type="journal article" date="2019" name="Curr. Biol.">
        <title>Chromatin organization in early land plants reveals an ancestral association between H3K27me3, transposons, and constitutive heterochromatin.</title>
        <authorList>
            <person name="Montgomery S.A."/>
            <person name="Tanizawa Y."/>
            <person name="Galik B."/>
            <person name="Wang N."/>
            <person name="Ito T."/>
            <person name="Mochizuki T."/>
            <person name="Akimcheva S."/>
            <person name="Bowman J."/>
            <person name="Cognat V."/>
            <person name="Drouard L."/>
            <person name="Ekker H."/>
            <person name="Houng S."/>
            <person name="Kohchi T."/>
            <person name="Lin S."/>
            <person name="Liu L.D."/>
            <person name="Nakamura Y."/>
            <person name="Valeeva L.R."/>
            <person name="Shakirov E.V."/>
            <person name="Shippen D.E."/>
            <person name="Wei W."/>
            <person name="Yagura M."/>
            <person name="Yamaoka S."/>
            <person name="Yamato K.T."/>
            <person name="Liu C."/>
            <person name="Berger F."/>
        </authorList>
    </citation>
    <scope>NUCLEOTIDE SEQUENCE [LARGE SCALE GENOMIC DNA]</scope>
    <source>
        <strain evidence="16">Tak-1</strain>
    </source>
</reference>
<feature type="domain" description="DNA helicase Pif1-like DEAD-box helicase" evidence="14">
    <location>
        <begin position="270"/>
        <end position="473"/>
    </location>
</feature>
<dbReference type="Pfam" id="PF05970">
    <property type="entry name" value="PIF1"/>
    <property type="match status" value="1"/>
</dbReference>
<dbReference type="GO" id="GO:0006281">
    <property type="term" value="P:DNA repair"/>
    <property type="evidence" value="ECO:0007669"/>
    <property type="project" value="UniProtKB-UniRule"/>
</dbReference>
<comment type="subcellular location">
    <subcellularLocation>
        <location evidence="12">Nucleus</location>
    </subcellularLocation>
    <subcellularLocation>
        <location evidence="12">Mitochondrion</location>
    </subcellularLocation>
</comment>
<gene>
    <name evidence="12" type="primary">PIF1</name>
    <name evidence="17" type="ORF">AXG93_2676s1000</name>
    <name evidence="16" type="ORF">Mp_5g00380</name>
</gene>
<accession>A0A176WBE3</accession>
<keyword evidence="3 12" id="KW-0378">Hydrolase</keyword>
<dbReference type="GO" id="GO:0003677">
    <property type="term" value="F:DNA binding"/>
    <property type="evidence" value="ECO:0007669"/>
    <property type="project" value="UniProtKB-KW"/>
</dbReference>
<dbReference type="InterPro" id="IPR051055">
    <property type="entry name" value="PIF1_helicase"/>
</dbReference>
<dbReference type="InterPro" id="IPR027417">
    <property type="entry name" value="P-loop_NTPase"/>
</dbReference>
<evidence type="ECO:0000313" key="18">
    <source>
        <dbReference type="Proteomes" id="UP000077202"/>
    </source>
</evidence>
<dbReference type="SUPFAM" id="SSF52540">
    <property type="entry name" value="P-loop containing nucleoside triphosphate hydrolases"/>
    <property type="match status" value="2"/>
</dbReference>
<dbReference type="EMBL" id="AP019870">
    <property type="protein sequence ID" value="BBN10039.1"/>
    <property type="molecule type" value="Genomic_DNA"/>
</dbReference>
<evidence type="ECO:0000256" key="9">
    <source>
        <dbReference type="ARBA" id="ARBA00023204"/>
    </source>
</evidence>
<dbReference type="AlphaFoldDB" id="A0A176WBE3"/>
<dbReference type="Proteomes" id="UP000077202">
    <property type="component" value="Unassembled WGS sequence"/>
</dbReference>
<keyword evidence="1 12" id="KW-0547">Nucleotide-binding</keyword>
<dbReference type="PANTHER" id="PTHR47642:SF5">
    <property type="entry name" value="ATP-DEPENDENT DNA HELICASE"/>
    <property type="match status" value="1"/>
</dbReference>
<dbReference type="Gene3D" id="3.40.50.300">
    <property type="entry name" value="P-loop containing nucleotide triphosphate hydrolases"/>
    <property type="match status" value="1"/>
</dbReference>
<evidence type="ECO:0000313" key="19">
    <source>
        <dbReference type="Proteomes" id="UP001162541"/>
    </source>
</evidence>
<keyword evidence="9 12" id="KW-0234">DNA repair</keyword>
<keyword evidence="7 12" id="KW-0496">Mitochondrion</keyword>
<evidence type="ECO:0000256" key="3">
    <source>
        <dbReference type="ARBA" id="ARBA00022801"/>
    </source>
</evidence>
<dbReference type="Proteomes" id="UP001162541">
    <property type="component" value="Chromosome 5"/>
</dbReference>
<dbReference type="Pfam" id="PF21530">
    <property type="entry name" value="Pif1_2B_dom"/>
    <property type="match status" value="1"/>
</dbReference>
<dbReference type="GO" id="GO:0000723">
    <property type="term" value="P:telomere maintenance"/>
    <property type="evidence" value="ECO:0007669"/>
    <property type="project" value="InterPro"/>
</dbReference>
<keyword evidence="6 12" id="KW-0238">DNA-binding</keyword>
<evidence type="ECO:0000256" key="2">
    <source>
        <dbReference type="ARBA" id="ARBA00022763"/>
    </source>
</evidence>
<evidence type="ECO:0000259" key="15">
    <source>
        <dbReference type="Pfam" id="PF21530"/>
    </source>
</evidence>
<dbReference type="PANTHER" id="PTHR47642">
    <property type="entry name" value="ATP-DEPENDENT DNA HELICASE"/>
    <property type="match status" value="1"/>
</dbReference>
<comment type="subunit">
    <text evidence="12">Monomer.</text>
</comment>
<comment type="caution">
    <text evidence="12">Lacks conserved residue(s) required for the propagation of feature annotation.</text>
</comment>
<keyword evidence="11 12" id="KW-0539">Nucleus</keyword>
<comment type="cofactor">
    <cofactor evidence="12">
        <name>Mg(2+)</name>
        <dbReference type="ChEBI" id="CHEBI:18420"/>
    </cofactor>
</comment>
<dbReference type="GO" id="GO:0043139">
    <property type="term" value="F:5'-3' DNA helicase activity"/>
    <property type="evidence" value="ECO:0007669"/>
    <property type="project" value="UniProtKB-UniRule"/>
</dbReference>
<keyword evidence="18" id="KW-1185">Reference proteome</keyword>
<dbReference type="GO" id="GO:0005634">
    <property type="term" value="C:nucleus"/>
    <property type="evidence" value="ECO:0007669"/>
    <property type="project" value="UniProtKB-SubCell"/>
</dbReference>
<keyword evidence="5 12" id="KW-0067">ATP-binding</keyword>
<feature type="compositionally biased region" description="Polar residues" evidence="13">
    <location>
        <begin position="212"/>
        <end position="225"/>
    </location>
</feature>
<dbReference type="InterPro" id="IPR010285">
    <property type="entry name" value="DNA_helicase_pif1-like_DEAD"/>
</dbReference>
<evidence type="ECO:0000256" key="4">
    <source>
        <dbReference type="ARBA" id="ARBA00022806"/>
    </source>
</evidence>
<reference evidence="19" key="3">
    <citation type="journal article" date="2020" name="Curr. Biol.">
        <title>Chromatin organization in early land plants reveals an ancestral association between H3K27me3, transposons, and constitutive heterochromatin.</title>
        <authorList>
            <person name="Montgomery S.A."/>
            <person name="Tanizawa Y."/>
            <person name="Galik B."/>
            <person name="Wang N."/>
            <person name="Ito T."/>
            <person name="Mochizuki T."/>
            <person name="Akimcheva S."/>
            <person name="Bowman J.L."/>
            <person name="Cognat V."/>
            <person name="Marechal-Drouard L."/>
            <person name="Ekker H."/>
            <person name="Hong S.F."/>
            <person name="Kohchi T."/>
            <person name="Lin S.S."/>
            <person name="Liu L.D."/>
            <person name="Nakamura Y."/>
            <person name="Valeeva L.R."/>
            <person name="Shakirov E.V."/>
            <person name="Shippen D.E."/>
            <person name="Wei W.L."/>
            <person name="Yagura M."/>
            <person name="Yamaoka S."/>
            <person name="Yamato K.T."/>
            <person name="Liu C."/>
            <person name="Berger F."/>
        </authorList>
    </citation>
    <scope>NUCLEOTIDE SEQUENCE [LARGE SCALE GENOMIC DNA]</scope>
    <source>
        <strain evidence="19">Tak-1</strain>
    </source>
</reference>
<keyword evidence="2 12" id="KW-0227">DNA damage</keyword>
<evidence type="ECO:0000256" key="7">
    <source>
        <dbReference type="ARBA" id="ARBA00023128"/>
    </source>
</evidence>
<evidence type="ECO:0000256" key="11">
    <source>
        <dbReference type="ARBA" id="ARBA00023242"/>
    </source>
</evidence>
<evidence type="ECO:0000313" key="17">
    <source>
        <dbReference type="EMBL" id="OAE29545.1"/>
    </source>
</evidence>
<comment type="similarity">
    <text evidence="12">Belongs to the helicase family. PIF1 subfamily.</text>
</comment>
<organism evidence="17 18">
    <name type="scientific">Marchantia polymorpha subsp. ruderalis</name>
    <dbReference type="NCBI Taxonomy" id="1480154"/>
    <lineage>
        <taxon>Eukaryota</taxon>
        <taxon>Viridiplantae</taxon>
        <taxon>Streptophyta</taxon>
        <taxon>Embryophyta</taxon>
        <taxon>Marchantiophyta</taxon>
        <taxon>Marchantiopsida</taxon>
        <taxon>Marchantiidae</taxon>
        <taxon>Marchantiales</taxon>
        <taxon>Marchantiaceae</taxon>
        <taxon>Marchantia</taxon>
    </lineage>
</organism>
<dbReference type="InterPro" id="IPR049163">
    <property type="entry name" value="Pif1-like_2B_dom"/>
</dbReference>
<dbReference type="EMBL" id="LVLJ01001446">
    <property type="protein sequence ID" value="OAE29545.1"/>
    <property type="molecule type" value="Genomic_DNA"/>
</dbReference>